<protein>
    <submittedName>
        <fullName evidence="10">Zn(2)-C6 fungal-type DNA-binding domain</fullName>
    </submittedName>
</protein>
<feature type="region of interest" description="Disordered" evidence="8">
    <location>
        <begin position="806"/>
        <end position="851"/>
    </location>
</feature>
<dbReference type="GO" id="GO:0008270">
    <property type="term" value="F:zinc ion binding"/>
    <property type="evidence" value="ECO:0007669"/>
    <property type="project" value="InterPro"/>
</dbReference>
<organism evidence="10 11">
    <name type="scientific">Lasallia pustulata</name>
    <dbReference type="NCBI Taxonomy" id="136370"/>
    <lineage>
        <taxon>Eukaryota</taxon>
        <taxon>Fungi</taxon>
        <taxon>Dikarya</taxon>
        <taxon>Ascomycota</taxon>
        <taxon>Pezizomycotina</taxon>
        <taxon>Lecanoromycetes</taxon>
        <taxon>OSLEUM clade</taxon>
        <taxon>Umbilicariomycetidae</taxon>
        <taxon>Umbilicariales</taxon>
        <taxon>Umbilicariaceae</taxon>
        <taxon>Lasallia</taxon>
    </lineage>
</organism>
<evidence type="ECO:0000256" key="4">
    <source>
        <dbReference type="ARBA" id="ARBA00023015"/>
    </source>
</evidence>
<evidence type="ECO:0000256" key="6">
    <source>
        <dbReference type="ARBA" id="ARBA00023163"/>
    </source>
</evidence>
<keyword evidence="7" id="KW-0539">Nucleus</keyword>
<keyword evidence="2" id="KW-0479">Metal-binding</keyword>
<dbReference type="GO" id="GO:0000976">
    <property type="term" value="F:transcription cis-regulatory region binding"/>
    <property type="evidence" value="ECO:0007669"/>
    <property type="project" value="TreeGrafter"/>
</dbReference>
<sequence length="964" mass="106319">MEIDPRLRDASLGQGGPSQLYNGTHPPSFALNPIRLPPPPQAPPPLTRQHQDQNQNHNSELPPLAQDGAHPYYSLRTDLPSAPPPSSESQALHDEPVALPPPRNAGDGRNDPKRPRACEACRGLKVRCEPDPVKGTCRRCAKAGRPCIVTLPSRKRQKKTDSRVAELEKKIDALTASLHETNGQTVSESDDESAEGEGNSHLNVSSSYTRTSVSCQETPQQANGTLEWLPNPEQYLGPSDGPRKHSSAYPTSPVAGRKRGISEFQNEPEYSSAFDPRAGFGTNRPAFAPLERDGKPSNTHPLLVPESRKATASSAPPHDPEIPGHEYADVVDRKILDASAAAEIFDHYTQNMAKHMPVVVIPHSTKAGEIRRTKPTLFLAILSVASAQVHTDLQRTLTREILRVYAESIICKSEKSLELVQALQISALWYWPETEGDGKCYLLAHMATIMAVELGMSKRPRAIKERSHPMLREYPRSKPLATDSMETKRAYLSTYFLSATGAMSMKRPNLLRWSPYMDEWLDALETGQDTLESDKTLCQWVRLQRLADDLGSKLSLDQVCHVDVSDPKIEAALKGFQRQLNSWQEQTPEAKPSPHLMFGFHTVNLYMHEAAMGFDQSVDDLKAPRPRPGDQNGDTNWTEPLTTPHIQALNTCLISIHGILTVFSSFSTEDIRTLPVFYFIRVAYASHWLTKMYLIASTPGSELSRAIPVEEMKVAQHFDGALNALRAAADGGKARTAKTFLMVLLLLKSCYERQRDGKSSSSEDNPKSLKLEAQPVDAGRNTPNRGYRKMSLGDDNYGAVFARATTYPHQQQQQQQQPQQQQQQHHQQQQQQQQLQPPQPRLEGPPPLANTPLHLLSEVAMVDQASTVHPSHSSGHSGHSGGCGGADIWYNAYSHSSSNNTIGPAALAYPAEYYPMDGSLQGMDPGLEQALGMMFGDGDLSAMFLDDGYMGGLQTPGGVYEHMG</sequence>
<dbReference type="SMART" id="SM00066">
    <property type="entry name" value="GAL4"/>
    <property type="match status" value="1"/>
</dbReference>
<evidence type="ECO:0000256" key="5">
    <source>
        <dbReference type="ARBA" id="ARBA00023125"/>
    </source>
</evidence>
<dbReference type="FunFam" id="4.10.240.10:FF:000003">
    <property type="entry name" value="C6 transcription factor (Leu3)"/>
    <property type="match status" value="1"/>
</dbReference>
<keyword evidence="5 10" id="KW-0238">DNA-binding</keyword>
<name>A0A1W5CST4_9LECA</name>
<dbReference type="Gene3D" id="4.10.240.10">
    <property type="entry name" value="Zn(2)-C6 fungal-type DNA-binding domain"/>
    <property type="match status" value="1"/>
</dbReference>
<reference evidence="11" key="1">
    <citation type="submission" date="2017-03" db="EMBL/GenBank/DDBJ databases">
        <authorList>
            <person name="Sharma R."/>
            <person name="Thines M."/>
        </authorList>
    </citation>
    <scope>NUCLEOTIDE SEQUENCE [LARGE SCALE GENOMIC DNA]</scope>
</reference>
<feature type="compositionally biased region" description="Pro residues" evidence="8">
    <location>
        <begin position="35"/>
        <end position="46"/>
    </location>
</feature>
<evidence type="ECO:0000313" key="10">
    <source>
        <dbReference type="EMBL" id="SLM33917.1"/>
    </source>
</evidence>
<dbReference type="PANTHER" id="PTHR31845">
    <property type="entry name" value="FINGER DOMAIN PROTEIN, PUTATIVE-RELATED"/>
    <property type="match status" value="1"/>
</dbReference>
<dbReference type="SUPFAM" id="SSF57701">
    <property type="entry name" value="Zn2/Cys6 DNA-binding domain"/>
    <property type="match status" value="1"/>
</dbReference>
<evidence type="ECO:0000256" key="1">
    <source>
        <dbReference type="ARBA" id="ARBA00004123"/>
    </source>
</evidence>
<feature type="compositionally biased region" description="Basic and acidic residues" evidence="8">
    <location>
        <begin position="106"/>
        <end position="117"/>
    </location>
</feature>
<dbReference type="GO" id="GO:0005634">
    <property type="term" value="C:nucleus"/>
    <property type="evidence" value="ECO:0007669"/>
    <property type="project" value="UniProtKB-SubCell"/>
</dbReference>
<feature type="region of interest" description="Disordered" evidence="8">
    <location>
        <begin position="756"/>
        <end position="793"/>
    </location>
</feature>
<dbReference type="InterPro" id="IPR001138">
    <property type="entry name" value="Zn2Cys6_DnaBD"/>
</dbReference>
<dbReference type="GO" id="GO:0000981">
    <property type="term" value="F:DNA-binding transcription factor activity, RNA polymerase II-specific"/>
    <property type="evidence" value="ECO:0007669"/>
    <property type="project" value="InterPro"/>
</dbReference>
<dbReference type="CDD" id="cd12148">
    <property type="entry name" value="fungal_TF_MHR"/>
    <property type="match status" value="1"/>
</dbReference>
<dbReference type="InterPro" id="IPR036864">
    <property type="entry name" value="Zn2-C6_fun-type_DNA-bd_sf"/>
</dbReference>
<evidence type="ECO:0000256" key="3">
    <source>
        <dbReference type="ARBA" id="ARBA00022833"/>
    </source>
</evidence>
<keyword evidence="4" id="KW-0805">Transcription regulation</keyword>
<keyword evidence="11" id="KW-1185">Reference proteome</keyword>
<feature type="compositionally biased region" description="Pro residues" evidence="8">
    <location>
        <begin position="837"/>
        <end position="849"/>
    </location>
</feature>
<evidence type="ECO:0000256" key="7">
    <source>
        <dbReference type="ARBA" id="ARBA00023242"/>
    </source>
</evidence>
<feature type="compositionally biased region" description="Low complexity" evidence="8">
    <location>
        <begin position="808"/>
        <end position="836"/>
    </location>
</feature>
<dbReference type="PANTHER" id="PTHR31845:SF39">
    <property type="entry name" value="TRANSCRIPTION FACTOR PBCR-RELATED"/>
    <property type="match status" value="1"/>
</dbReference>
<dbReference type="EMBL" id="FWEW01000160">
    <property type="protein sequence ID" value="SLM33917.1"/>
    <property type="molecule type" value="Genomic_DNA"/>
</dbReference>
<feature type="domain" description="Zn(2)-C6 fungal-type" evidence="9">
    <location>
        <begin position="117"/>
        <end position="149"/>
    </location>
</feature>
<feature type="region of interest" description="Disordered" evidence="8">
    <location>
        <begin position="174"/>
        <end position="325"/>
    </location>
</feature>
<dbReference type="PROSITE" id="PS50048">
    <property type="entry name" value="ZN2_CY6_FUNGAL_2"/>
    <property type="match status" value="1"/>
</dbReference>
<keyword evidence="6" id="KW-0804">Transcription</keyword>
<dbReference type="AlphaFoldDB" id="A0A1W5CST4"/>
<comment type="subcellular location">
    <subcellularLocation>
        <location evidence="1">Nucleus</location>
    </subcellularLocation>
</comment>
<accession>A0A1W5CST4</accession>
<dbReference type="Pfam" id="PF00172">
    <property type="entry name" value="Zn_clus"/>
    <property type="match status" value="1"/>
</dbReference>
<feature type="region of interest" description="Disordered" evidence="8">
    <location>
        <begin position="1"/>
        <end position="117"/>
    </location>
</feature>
<evidence type="ECO:0000313" key="11">
    <source>
        <dbReference type="Proteomes" id="UP000192927"/>
    </source>
</evidence>
<dbReference type="GO" id="GO:0001216">
    <property type="term" value="F:DNA-binding transcription activator activity"/>
    <property type="evidence" value="ECO:0007669"/>
    <property type="project" value="UniProtKB-ARBA"/>
</dbReference>
<feature type="compositionally biased region" description="Polar residues" evidence="8">
    <location>
        <begin position="201"/>
        <end position="224"/>
    </location>
</feature>
<proteinExistence type="predicted"/>
<feature type="region of interest" description="Disordered" evidence="8">
    <location>
        <begin position="619"/>
        <end position="639"/>
    </location>
</feature>
<dbReference type="InterPro" id="IPR051089">
    <property type="entry name" value="prtT"/>
</dbReference>
<evidence type="ECO:0000259" key="9">
    <source>
        <dbReference type="PROSITE" id="PS50048"/>
    </source>
</evidence>
<keyword evidence="3" id="KW-0862">Zinc</keyword>
<evidence type="ECO:0000256" key="2">
    <source>
        <dbReference type="ARBA" id="ARBA00022723"/>
    </source>
</evidence>
<evidence type="ECO:0000256" key="8">
    <source>
        <dbReference type="SAM" id="MobiDB-lite"/>
    </source>
</evidence>
<dbReference type="PROSITE" id="PS00463">
    <property type="entry name" value="ZN2_CY6_FUNGAL_1"/>
    <property type="match status" value="1"/>
</dbReference>
<dbReference type="Proteomes" id="UP000192927">
    <property type="component" value="Unassembled WGS sequence"/>
</dbReference>
<dbReference type="CDD" id="cd00067">
    <property type="entry name" value="GAL4"/>
    <property type="match status" value="1"/>
</dbReference>